<comment type="caution">
    <text evidence="6">The sequence shown here is derived from an EMBL/GenBank/DDBJ whole genome shotgun (WGS) entry which is preliminary data.</text>
</comment>
<dbReference type="Gene3D" id="1.10.10.10">
    <property type="entry name" value="Winged helix-like DNA-binding domain superfamily/Winged helix DNA-binding domain"/>
    <property type="match status" value="1"/>
</dbReference>
<dbReference type="PANTHER" id="PTHR30579">
    <property type="entry name" value="TRANSCRIPTIONAL REGULATOR"/>
    <property type="match status" value="1"/>
</dbReference>
<accession>A0A918MLL6</accession>
<dbReference type="PROSITE" id="PS50931">
    <property type="entry name" value="HTH_LYSR"/>
    <property type="match status" value="1"/>
</dbReference>
<reference evidence="6" key="1">
    <citation type="journal article" date="2014" name="Int. J. Syst. Evol. Microbiol.">
        <title>Complete genome sequence of Corynebacterium casei LMG S-19264T (=DSM 44701T), isolated from a smear-ripened cheese.</title>
        <authorList>
            <consortium name="US DOE Joint Genome Institute (JGI-PGF)"/>
            <person name="Walter F."/>
            <person name="Albersmeier A."/>
            <person name="Kalinowski J."/>
            <person name="Ruckert C."/>
        </authorList>
    </citation>
    <scope>NUCLEOTIDE SEQUENCE</scope>
    <source>
        <strain evidence="6">KCTC 23714</strain>
    </source>
</reference>
<dbReference type="Pfam" id="PF00126">
    <property type="entry name" value="HTH_1"/>
    <property type="match status" value="1"/>
</dbReference>
<evidence type="ECO:0000313" key="7">
    <source>
        <dbReference type="Proteomes" id="UP000628984"/>
    </source>
</evidence>
<dbReference type="GO" id="GO:0003700">
    <property type="term" value="F:DNA-binding transcription factor activity"/>
    <property type="evidence" value="ECO:0007669"/>
    <property type="project" value="InterPro"/>
</dbReference>
<sequence length="295" mass="32434">MTHTHARRLEIDALRALIAVQDHGGVTRAATALGLTQSAVSHKIKRLEISLDAELLSRRPNAPLFTPAGMDLLGYARRILGIHDEAVLSLSKSPLSGKIALGMTEDTACTDLARILGRFRRLHPEVSVRVQVDMSIRLQAEMAAGALDLAVLQIFRHDLRPTDTLLFEDRLHWVKAPDLPLTPGRPIPFLSFSEDCFYRRWALEMGQDGGEIFETVLDCFSTAGIVTGVVSGLGVALLSGRHLRPDMQVIDHLFPPPPDVAYAIRPARKGRNPAVDALIKEIRDDISTIGRLRVA</sequence>
<dbReference type="InterPro" id="IPR005119">
    <property type="entry name" value="LysR_subst-bd"/>
</dbReference>
<dbReference type="RefSeq" id="WP_189634115.1">
    <property type="nucleotide sequence ID" value="NZ_BMYQ01000007.1"/>
</dbReference>
<evidence type="ECO:0000256" key="1">
    <source>
        <dbReference type="ARBA" id="ARBA00009437"/>
    </source>
</evidence>
<dbReference type="AlphaFoldDB" id="A0A918MLL6"/>
<dbReference type="Proteomes" id="UP000628984">
    <property type="component" value="Unassembled WGS sequence"/>
</dbReference>
<proteinExistence type="inferred from homology"/>
<organism evidence="6 7">
    <name type="scientific">Gemmobacter lanyuensis</name>
    <dbReference type="NCBI Taxonomy" id="1054497"/>
    <lineage>
        <taxon>Bacteria</taxon>
        <taxon>Pseudomonadati</taxon>
        <taxon>Pseudomonadota</taxon>
        <taxon>Alphaproteobacteria</taxon>
        <taxon>Rhodobacterales</taxon>
        <taxon>Paracoccaceae</taxon>
        <taxon>Gemmobacter</taxon>
    </lineage>
</organism>
<dbReference type="SUPFAM" id="SSF53850">
    <property type="entry name" value="Periplasmic binding protein-like II"/>
    <property type="match status" value="1"/>
</dbReference>
<dbReference type="InterPro" id="IPR000847">
    <property type="entry name" value="LysR_HTH_N"/>
</dbReference>
<keyword evidence="2" id="KW-0805">Transcription regulation</keyword>
<evidence type="ECO:0000256" key="2">
    <source>
        <dbReference type="ARBA" id="ARBA00023015"/>
    </source>
</evidence>
<dbReference type="Gene3D" id="3.40.190.10">
    <property type="entry name" value="Periplasmic binding protein-like II"/>
    <property type="match status" value="2"/>
</dbReference>
<feature type="domain" description="HTH lysR-type" evidence="5">
    <location>
        <begin position="9"/>
        <end position="66"/>
    </location>
</feature>
<evidence type="ECO:0000256" key="4">
    <source>
        <dbReference type="ARBA" id="ARBA00023163"/>
    </source>
</evidence>
<comment type="similarity">
    <text evidence="1">Belongs to the LysR transcriptional regulatory family.</text>
</comment>
<dbReference type="InterPro" id="IPR036390">
    <property type="entry name" value="WH_DNA-bd_sf"/>
</dbReference>
<keyword evidence="4" id="KW-0804">Transcription</keyword>
<reference evidence="6" key="2">
    <citation type="submission" date="2020-09" db="EMBL/GenBank/DDBJ databases">
        <authorList>
            <person name="Sun Q."/>
            <person name="Kim S."/>
        </authorList>
    </citation>
    <scope>NUCLEOTIDE SEQUENCE</scope>
    <source>
        <strain evidence="6">KCTC 23714</strain>
    </source>
</reference>
<dbReference type="GO" id="GO:0003677">
    <property type="term" value="F:DNA binding"/>
    <property type="evidence" value="ECO:0007669"/>
    <property type="project" value="UniProtKB-KW"/>
</dbReference>
<dbReference type="PANTHER" id="PTHR30579:SF7">
    <property type="entry name" value="HTH-TYPE TRANSCRIPTIONAL REGULATOR LRHA-RELATED"/>
    <property type="match status" value="1"/>
</dbReference>
<keyword evidence="7" id="KW-1185">Reference proteome</keyword>
<dbReference type="InterPro" id="IPR050176">
    <property type="entry name" value="LTTR"/>
</dbReference>
<dbReference type="SUPFAM" id="SSF46785">
    <property type="entry name" value="Winged helix' DNA-binding domain"/>
    <property type="match status" value="1"/>
</dbReference>
<dbReference type="EMBL" id="BMYQ01000007">
    <property type="protein sequence ID" value="GGW34761.1"/>
    <property type="molecule type" value="Genomic_DNA"/>
</dbReference>
<name>A0A918MLL6_9RHOB</name>
<evidence type="ECO:0000259" key="5">
    <source>
        <dbReference type="PROSITE" id="PS50931"/>
    </source>
</evidence>
<dbReference type="PRINTS" id="PR00039">
    <property type="entry name" value="HTHLYSR"/>
</dbReference>
<evidence type="ECO:0000256" key="3">
    <source>
        <dbReference type="ARBA" id="ARBA00023125"/>
    </source>
</evidence>
<dbReference type="InterPro" id="IPR036388">
    <property type="entry name" value="WH-like_DNA-bd_sf"/>
</dbReference>
<evidence type="ECO:0000313" key="6">
    <source>
        <dbReference type="EMBL" id="GGW34761.1"/>
    </source>
</evidence>
<protein>
    <submittedName>
        <fullName evidence="6">LysR family transcriptional regulator</fullName>
    </submittedName>
</protein>
<keyword evidence="3" id="KW-0238">DNA-binding</keyword>
<gene>
    <name evidence="6" type="ORF">GCM10011452_24000</name>
</gene>
<dbReference type="Pfam" id="PF03466">
    <property type="entry name" value="LysR_substrate"/>
    <property type="match status" value="1"/>
</dbReference>